<dbReference type="Pfam" id="PF13191">
    <property type="entry name" value="AAA_16"/>
    <property type="match status" value="1"/>
</dbReference>
<dbReference type="InterPro" id="IPR027417">
    <property type="entry name" value="P-loop_NTPase"/>
</dbReference>
<keyword evidence="3" id="KW-0804">Transcription</keyword>
<feature type="domain" description="HTH luxR-type" evidence="4">
    <location>
        <begin position="825"/>
        <end position="886"/>
    </location>
</feature>
<evidence type="ECO:0000313" key="6">
    <source>
        <dbReference type="Proteomes" id="UP000007882"/>
    </source>
</evidence>
<reference evidence="5 6" key="1">
    <citation type="submission" date="2012-02" db="EMBL/GenBank/DDBJ databases">
        <title>Complete genome sequence of Actinoplanes missouriensis 431 (= NBRC 102363).</title>
        <authorList>
            <person name="Ohnishi Y."/>
            <person name="Ishikawa J."/>
            <person name="Sekine M."/>
            <person name="Hosoyama A."/>
            <person name="Harada T."/>
            <person name="Narita H."/>
            <person name="Hata T."/>
            <person name="Konno Y."/>
            <person name="Tutikane K."/>
            <person name="Fujita N."/>
            <person name="Horinouchi S."/>
            <person name="Hayakawa M."/>
        </authorList>
    </citation>
    <scope>NUCLEOTIDE SEQUENCE [LARGE SCALE GENOMIC DNA]</scope>
    <source>
        <strain evidence="6">ATCC 14538 / DSM 43046 / CBS 188.64 / JCM 3121 / NBRC 102363 / NCIMB 12654 / NRRL B-3342 / UNCC 431</strain>
    </source>
</reference>
<keyword evidence="1" id="KW-0805">Transcription regulation</keyword>
<dbReference type="InterPro" id="IPR000792">
    <property type="entry name" value="Tscrpt_reg_LuxR_C"/>
</dbReference>
<dbReference type="KEGG" id="ams:AMIS_24680"/>
<evidence type="ECO:0000256" key="2">
    <source>
        <dbReference type="ARBA" id="ARBA00023125"/>
    </source>
</evidence>
<proteinExistence type="predicted"/>
<evidence type="ECO:0000259" key="4">
    <source>
        <dbReference type="PROSITE" id="PS50043"/>
    </source>
</evidence>
<evidence type="ECO:0000256" key="3">
    <source>
        <dbReference type="ARBA" id="ARBA00023163"/>
    </source>
</evidence>
<keyword evidence="2" id="KW-0238">DNA-binding</keyword>
<accession>I0H3V1</accession>
<dbReference type="RefSeq" id="WP_014442583.1">
    <property type="nucleotide sequence ID" value="NC_017093.1"/>
</dbReference>
<dbReference type="PROSITE" id="PS00622">
    <property type="entry name" value="HTH_LUXR_1"/>
    <property type="match status" value="1"/>
</dbReference>
<dbReference type="EMBL" id="AP012319">
    <property type="protein sequence ID" value="BAL87688.1"/>
    <property type="molecule type" value="Genomic_DNA"/>
</dbReference>
<dbReference type="SMART" id="SM00421">
    <property type="entry name" value="HTH_LUXR"/>
    <property type="match status" value="1"/>
</dbReference>
<dbReference type="AlphaFoldDB" id="I0H3V1"/>
<dbReference type="InterPro" id="IPR041664">
    <property type="entry name" value="AAA_16"/>
</dbReference>
<dbReference type="PANTHER" id="PTHR44688:SF16">
    <property type="entry name" value="DNA-BINDING TRANSCRIPTIONAL ACTIVATOR DEVR_DOSR"/>
    <property type="match status" value="1"/>
</dbReference>
<dbReference type="CDD" id="cd06170">
    <property type="entry name" value="LuxR_C_like"/>
    <property type="match status" value="1"/>
</dbReference>
<dbReference type="InterPro" id="IPR036388">
    <property type="entry name" value="WH-like_DNA-bd_sf"/>
</dbReference>
<dbReference type="SUPFAM" id="SSF46894">
    <property type="entry name" value="C-terminal effector domain of the bipartite response regulators"/>
    <property type="match status" value="1"/>
</dbReference>
<evidence type="ECO:0000313" key="5">
    <source>
        <dbReference type="EMBL" id="BAL87688.1"/>
    </source>
</evidence>
<sequence length="886" mass="92636">MPFAQLVGRDAELARAGRLLEPGGDLSLFVTGARGSGKSALLTAAAAAAREAGRRVLLLRGGDGPWPLRQLLLAIRHDLAGLPPAVKGPALAFLGLTPDAPPHLDDLPAVVRAAITAVAATTGILVVADDAHELPPAALATLSQLTAGPWVAVLTAGRMPVPEALAGFAVLELAPLGADDAARLLDDRDRMPSARDRATILHRAAGNPAALVEFSSAGSPAGGLLAEFTDALAVLPTPARTLLLYAAAAGFPAEAALLSRAAGFPADAGPPSDAADAAGGSDAAADHWLPAVESGLITRTEGLIFFGHPLAAEAAYRYASAHLRRRVHRDLAAALTDRPEHYALQLAAAEPGPDEQIATALETAAAIFRRQGLRYRATAAMQQAAERSPSPQAAARRLTQAVGDARDLRDTAWTTELHAQVWRLTDDADVLAAAARPAATAMHWAGRPDEAYAMVTAAHRAGPPANPAVAAQLALIAAQIAWVTGDEDHRRGLPTLLAAAGPDPERATAAYVREVIDPAGHAGRELLDAVVLPEPGQALLPADRQRFGLLGAIAYVEDRAPLAVALLTASVAGDPAATPSFGTLPTLVSALIDAGDWERADRFADPGPVTGLPAMRVTLAAMRAQLHALRGESEAALRLARETWERLDIQGNRAAHIRLLRAAGLASADSGDQENAYRYLRSMFDADGRPLHPHLSSRAVAELAITAVRCGQQADARTVVARVRDAAGAGPSGRITALLQLSEAVLADNDGEALFQQAVTESDYPYERALAHLHYGVWLRRHRSPREARLVLAYAGKVFEELGARGAAELAAREIAVGVQSTTSPENGPAALTPQERQVAALAAQGLSNRAIAEQLFISARTVGTHLSRVYRKTGISRRQQLGNLS</sequence>
<gene>
    <name evidence="5" type="ordered locus">AMIS_24680</name>
</gene>
<name>I0H3V1_ACTM4</name>
<dbReference type="PANTHER" id="PTHR44688">
    <property type="entry name" value="DNA-BINDING TRANSCRIPTIONAL ACTIVATOR DEVR_DOSR"/>
    <property type="match status" value="1"/>
</dbReference>
<dbReference type="Gene3D" id="1.10.10.10">
    <property type="entry name" value="Winged helix-like DNA-binding domain superfamily/Winged helix DNA-binding domain"/>
    <property type="match status" value="1"/>
</dbReference>
<dbReference type="InterPro" id="IPR016032">
    <property type="entry name" value="Sig_transdc_resp-reg_C-effctor"/>
</dbReference>
<dbReference type="Proteomes" id="UP000007882">
    <property type="component" value="Chromosome"/>
</dbReference>
<dbReference type="OrthoDB" id="3275170at2"/>
<dbReference type="PRINTS" id="PR00038">
    <property type="entry name" value="HTHLUXR"/>
</dbReference>
<dbReference type="GO" id="GO:0003677">
    <property type="term" value="F:DNA binding"/>
    <property type="evidence" value="ECO:0007669"/>
    <property type="project" value="UniProtKB-KW"/>
</dbReference>
<dbReference type="PATRIC" id="fig|512565.3.peg.2467"/>
<dbReference type="STRING" id="512565.AMIS_24680"/>
<dbReference type="Pfam" id="PF00196">
    <property type="entry name" value="GerE"/>
    <property type="match status" value="1"/>
</dbReference>
<evidence type="ECO:0000256" key="1">
    <source>
        <dbReference type="ARBA" id="ARBA00023015"/>
    </source>
</evidence>
<organism evidence="5 6">
    <name type="scientific">Actinoplanes missouriensis (strain ATCC 14538 / DSM 43046 / CBS 188.64 / JCM 3121 / NBRC 102363 / NCIMB 12654 / NRRL B-3342 / UNCC 431)</name>
    <dbReference type="NCBI Taxonomy" id="512565"/>
    <lineage>
        <taxon>Bacteria</taxon>
        <taxon>Bacillati</taxon>
        <taxon>Actinomycetota</taxon>
        <taxon>Actinomycetes</taxon>
        <taxon>Micromonosporales</taxon>
        <taxon>Micromonosporaceae</taxon>
        <taxon>Actinoplanes</taxon>
    </lineage>
</organism>
<protein>
    <submittedName>
        <fullName evidence="5">Putative LuxR-family transcriptional regulator</fullName>
    </submittedName>
</protein>
<dbReference type="GO" id="GO:0006355">
    <property type="term" value="P:regulation of DNA-templated transcription"/>
    <property type="evidence" value="ECO:0007669"/>
    <property type="project" value="InterPro"/>
</dbReference>
<dbReference type="HOGENOM" id="CLU_006850_4_1_11"/>
<dbReference type="SUPFAM" id="SSF52540">
    <property type="entry name" value="P-loop containing nucleoside triphosphate hydrolases"/>
    <property type="match status" value="1"/>
</dbReference>
<dbReference type="PROSITE" id="PS50043">
    <property type="entry name" value="HTH_LUXR_2"/>
    <property type="match status" value="1"/>
</dbReference>
<keyword evidence="6" id="KW-1185">Reference proteome</keyword>
<dbReference type="eggNOG" id="COG2197">
    <property type="taxonomic scope" value="Bacteria"/>
</dbReference>